<dbReference type="PANTHER" id="PTHR43031:SF17">
    <property type="entry name" value="SULFURTRANSFERASE YTWF-RELATED"/>
    <property type="match status" value="1"/>
</dbReference>
<evidence type="ECO:0000259" key="1">
    <source>
        <dbReference type="PROSITE" id="PS50206"/>
    </source>
</evidence>
<gene>
    <name evidence="2" type="ORF">KS407_14260</name>
</gene>
<name>A0ABS6JWY7_9BACI</name>
<evidence type="ECO:0000313" key="3">
    <source>
        <dbReference type="Proteomes" id="UP000790580"/>
    </source>
</evidence>
<organism evidence="2 3">
    <name type="scientific">Evansella alkalicola</name>
    <dbReference type="NCBI Taxonomy" id="745819"/>
    <lineage>
        <taxon>Bacteria</taxon>
        <taxon>Bacillati</taxon>
        <taxon>Bacillota</taxon>
        <taxon>Bacilli</taxon>
        <taxon>Bacillales</taxon>
        <taxon>Bacillaceae</taxon>
        <taxon>Evansella</taxon>
    </lineage>
</organism>
<accession>A0ABS6JWY7</accession>
<dbReference type="EMBL" id="JAHQCR010000054">
    <property type="protein sequence ID" value="MBU9722596.1"/>
    <property type="molecule type" value="Genomic_DNA"/>
</dbReference>
<dbReference type="InterPro" id="IPR050229">
    <property type="entry name" value="GlpE_sulfurtransferase"/>
</dbReference>
<reference evidence="2 3" key="1">
    <citation type="submission" date="2021-06" db="EMBL/GenBank/DDBJ databases">
        <title>Bacillus sp. RD4P76, an endophyte from a halophyte.</title>
        <authorList>
            <person name="Sun J.-Q."/>
        </authorList>
    </citation>
    <scope>NUCLEOTIDE SEQUENCE [LARGE SCALE GENOMIC DNA]</scope>
    <source>
        <strain evidence="2 3">JCM 17098</strain>
    </source>
</reference>
<dbReference type="PANTHER" id="PTHR43031">
    <property type="entry name" value="FAD-DEPENDENT OXIDOREDUCTASE"/>
    <property type="match status" value="1"/>
</dbReference>
<evidence type="ECO:0000313" key="2">
    <source>
        <dbReference type="EMBL" id="MBU9722596.1"/>
    </source>
</evidence>
<dbReference type="SUPFAM" id="SSF52821">
    <property type="entry name" value="Rhodanese/Cell cycle control phosphatase"/>
    <property type="match status" value="1"/>
</dbReference>
<dbReference type="SMART" id="SM00450">
    <property type="entry name" value="RHOD"/>
    <property type="match status" value="1"/>
</dbReference>
<dbReference type="Pfam" id="PF00581">
    <property type="entry name" value="Rhodanese"/>
    <property type="match status" value="1"/>
</dbReference>
<dbReference type="Gene3D" id="3.40.250.10">
    <property type="entry name" value="Rhodanese-like domain"/>
    <property type="match status" value="1"/>
</dbReference>
<dbReference type="PROSITE" id="PS50206">
    <property type="entry name" value="RHODANESE_3"/>
    <property type="match status" value="1"/>
</dbReference>
<sequence length="127" mass="14303">MKKNIIYVIPLLFLLAIFGFQSISALGTEEITTSELGDLLDQPNDYFFVDVREVHEYNEAHINGMVNVPLSTLNSDYHNIPKDRTAVIFCRSGNRSLQAIKILEDLGYENLINVKGGMLAWEGEVVN</sequence>
<proteinExistence type="predicted"/>
<dbReference type="InterPro" id="IPR036873">
    <property type="entry name" value="Rhodanese-like_dom_sf"/>
</dbReference>
<comment type="caution">
    <text evidence="2">The sequence shown here is derived from an EMBL/GenBank/DDBJ whole genome shotgun (WGS) entry which is preliminary data.</text>
</comment>
<dbReference type="InterPro" id="IPR001763">
    <property type="entry name" value="Rhodanese-like_dom"/>
</dbReference>
<protein>
    <submittedName>
        <fullName evidence="2">Rhodanese-like domain-containing protein</fullName>
    </submittedName>
</protein>
<dbReference type="CDD" id="cd00158">
    <property type="entry name" value="RHOD"/>
    <property type="match status" value="1"/>
</dbReference>
<feature type="domain" description="Rhodanese" evidence="1">
    <location>
        <begin position="42"/>
        <end position="127"/>
    </location>
</feature>
<keyword evidence="3" id="KW-1185">Reference proteome</keyword>
<dbReference type="Proteomes" id="UP000790580">
    <property type="component" value="Unassembled WGS sequence"/>
</dbReference>